<gene>
    <name evidence="2" type="ORF">ERS007681_01323</name>
    <name evidence="3" type="ORF">ERS007720_01313</name>
</gene>
<dbReference type="Proteomes" id="UP000044938">
    <property type="component" value="Unassembled WGS sequence"/>
</dbReference>
<accession>A0A654T8H6</accession>
<proteinExistence type="predicted"/>
<dbReference type="Proteomes" id="UP000048289">
    <property type="component" value="Unassembled WGS sequence"/>
</dbReference>
<dbReference type="EMBL" id="CSAJ01000126">
    <property type="protein sequence ID" value="COV96958.1"/>
    <property type="molecule type" value="Genomic_DNA"/>
</dbReference>
<name>A0A654T8H6_MYCTX</name>
<feature type="compositionally biased region" description="Pro residues" evidence="1">
    <location>
        <begin position="33"/>
        <end position="42"/>
    </location>
</feature>
<feature type="compositionally biased region" description="Low complexity" evidence="1">
    <location>
        <begin position="43"/>
        <end position="70"/>
    </location>
</feature>
<organism evidence="2 5">
    <name type="scientific">Mycobacterium tuberculosis</name>
    <dbReference type="NCBI Taxonomy" id="1773"/>
    <lineage>
        <taxon>Bacteria</taxon>
        <taxon>Bacillati</taxon>
        <taxon>Actinomycetota</taxon>
        <taxon>Actinomycetes</taxon>
        <taxon>Mycobacteriales</taxon>
        <taxon>Mycobacteriaceae</taxon>
        <taxon>Mycobacterium</taxon>
        <taxon>Mycobacterium tuberculosis complex</taxon>
    </lineage>
</organism>
<sequence length="135" mass="13816">MLRRLPSNENGRVTTPTVNAPSLRAMLATTGAPPVPVPPPSPAVTNTMSAPRSSSSISSLASSAALRPTSGSAPAPSPRVESRPTSSLTSASLINNAWASVLIAMNSTPLRPCSIIRLTALTPPPPIPTTLMTAR</sequence>
<evidence type="ECO:0000313" key="2">
    <source>
        <dbReference type="EMBL" id="CFE38952.1"/>
    </source>
</evidence>
<evidence type="ECO:0000313" key="3">
    <source>
        <dbReference type="EMBL" id="COV96958.1"/>
    </source>
</evidence>
<evidence type="ECO:0000313" key="5">
    <source>
        <dbReference type="Proteomes" id="UP000048289"/>
    </source>
</evidence>
<protein>
    <submittedName>
        <fullName evidence="2">Uncharacterized protein</fullName>
    </submittedName>
</protein>
<evidence type="ECO:0000313" key="4">
    <source>
        <dbReference type="Proteomes" id="UP000044938"/>
    </source>
</evidence>
<feature type="compositionally biased region" description="Polar residues" evidence="1">
    <location>
        <begin position="7"/>
        <end position="20"/>
    </location>
</feature>
<evidence type="ECO:0000256" key="1">
    <source>
        <dbReference type="SAM" id="MobiDB-lite"/>
    </source>
</evidence>
<dbReference type="AlphaFoldDB" id="A0A654T8H6"/>
<feature type="region of interest" description="Disordered" evidence="1">
    <location>
        <begin position="1"/>
        <end position="89"/>
    </location>
</feature>
<dbReference type="EMBL" id="CFOE01000128">
    <property type="protein sequence ID" value="CFE38952.1"/>
    <property type="molecule type" value="Genomic_DNA"/>
</dbReference>
<reference evidence="4 5" key="1">
    <citation type="submission" date="2015-03" db="EMBL/GenBank/DDBJ databases">
        <authorList>
            <consortium name="Pathogen Informatics"/>
        </authorList>
    </citation>
    <scope>NUCLEOTIDE SEQUENCE [LARGE SCALE GENOMIC DNA]</scope>
    <source>
        <strain evidence="2 5">G09901357</strain>
        <strain evidence="3 4">M09401471</strain>
    </source>
</reference>